<dbReference type="EMBL" id="CP095046">
    <property type="protein sequence ID" value="UOQ73954.1"/>
    <property type="molecule type" value="Genomic_DNA"/>
</dbReference>
<sequence>MITAQTLAGFQLKNRLTFRGGVIVGASVGLTGGVVLGWVLPGQLLGLLLLASGGLVWLLGLLSRERRQSQEPTLKARPVKAEPAPKCLAHRPSQSQEIRCNPFFELLSSSSL</sequence>
<feature type="transmembrane region" description="Helical" evidence="2">
    <location>
        <begin position="44"/>
        <end position="62"/>
    </location>
</feature>
<reference evidence="3" key="1">
    <citation type="submission" date="2022-04" db="EMBL/GenBank/DDBJ databases">
        <title>Hymenobacter sp. isolated from the air.</title>
        <authorList>
            <person name="Won M."/>
            <person name="Lee C.-M."/>
            <person name="Woen H.-Y."/>
            <person name="Kwon S.-W."/>
        </authorList>
    </citation>
    <scope>NUCLEOTIDE SEQUENCE</scope>
    <source>
        <strain evidence="3">5116S-3</strain>
    </source>
</reference>
<keyword evidence="2" id="KW-0472">Membrane</keyword>
<keyword evidence="4" id="KW-1185">Reference proteome</keyword>
<keyword evidence="2" id="KW-0812">Transmembrane</keyword>
<evidence type="ECO:0000313" key="3">
    <source>
        <dbReference type="EMBL" id="UOQ73954.1"/>
    </source>
</evidence>
<organism evidence="3 4">
    <name type="scientific">Hymenobacter cellulosilyticus</name>
    <dbReference type="NCBI Taxonomy" id="2932248"/>
    <lineage>
        <taxon>Bacteria</taxon>
        <taxon>Pseudomonadati</taxon>
        <taxon>Bacteroidota</taxon>
        <taxon>Cytophagia</taxon>
        <taxon>Cytophagales</taxon>
        <taxon>Hymenobacteraceae</taxon>
        <taxon>Hymenobacter</taxon>
    </lineage>
</organism>
<name>A0A8T9Q8Y2_9BACT</name>
<dbReference type="AlphaFoldDB" id="A0A8T9Q8Y2"/>
<dbReference type="RefSeq" id="WP_244677299.1">
    <property type="nucleotide sequence ID" value="NZ_CP095046.1"/>
</dbReference>
<feature type="transmembrane region" description="Helical" evidence="2">
    <location>
        <begin position="20"/>
        <end position="38"/>
    </location>
</feature>
<proteinExistence type="predicted"/>
<accession>A0A8T9Q8Y2</accession>
<evidence type="ECO:0000256" key="1">
    <source>
        <dbReference type="SAM" id="MobiDB-lite"/>
    </source>
</evidence>
<protein>
    <submittedName>
        <fullName evidence="3">Uncharacterized protein</fullName>
    </submittedName>
</protein>
<dbReference type="KEGG" id="hcu:MUN79_08665"/>
<evidence type="ECO:0000256" key="2">
    <source>
        <dbReference type="SAM" id="Phobius"/>
    </source>
</evidence>
<gene>
    <name evidence="3" type="ORF">MUN79_08665</name>
</gene>
<keyword evidence="2" id="KW-1133">Transmembrane helix</keyword>
<evidence type="ECO:0000313" key="4">
    <source>
        <dbReference type="Proteomes" id="UP000831796"/>
    </source>
</evidence>
<dbReference type="Proteomes" id="UP000831796">
    <property type="component" value="Chromosome"/>
</dbReference>
<feature type="region of interest" description="Disordered" evidence="1">
    <location>
        <begin position="68"/>
        <end position="87"/>
    </location>
</feature>